<dbReference type="PANTHER" id="PTHR13847:SF281">
    <property type="entry name" value="FAD DEPENDENT OXIDOREDUCTASE DOMAIN-CONTAINING PROTEIN"/>
    <property type="match status" value="1"/>
</dbReference>
<dbReference type="SUPFAM" id="SSF51971">
    <property type="entry name" value="Nucleotide-binding domain"/>
    <property type="match status" value="1"/>
</dbReference>
<evidence type="ECO:0000256" key="4">
    <source>
        <dbReference type="ARBA" id="ARBA00023004"/>
    </source>
</evidence>
<dbReference type="InterPro" id="IPR017941">
    <property type="entry name" value="Rieske_2Fe-2S"/>
</dbReference>
<dbReference type="InterPro" id="IPR006076">
    <property type="entry name" value="FAD-dep_OxRdtase"/>
</dbReference>
<dbReference type="Gene3D" id="3.50.50.60">
    <property type="entry name" value="FAD/NAD(P)-binding domain"/>
    <property type="match status" value="1"/>
</dbReference>
<proteinExistence type="predicted"/>
<dbReference type="PANTHER" id="PTHR13847">
    <property type="entry name" value="SARCOSINE DEHYDROGENASE-RELATED"/>
    <property type="match status" value="1"/>
</dbReference>
<dbReference type="SUPFAM" id="SSF50022">
    <property type="entry name" value="ISP domain"/>
    <property type="match status" value="1"/>
</dbReference>
<accession>A0ABY6BAB6</accession>
<dbReference type="RefSeq" id="WP_261693471.1">
    <property type="nucleotide sequence ID" value="NZ_CP104694.1"/>
</dbReference>
<sequence>MKNHTQSYWQSRWADPGDIWEAQVPSRADVCIVGGGIAGLSVALCLLESGRSPLIVERDGVGSGETLRTSAHLASALDDRFHQLAHWHGGDGARLAAQSHAVAIDQIEAWVARYAIDCDFARVPGYLFRAPDSDADELARELKAAREAGLTVELLPDGPVAFLKGRRVLRFDRQARFDISRYLAGLIRVIRQAGGRFVRGDVVGVEDGANPAVQWRDGAQITANAVVVATNVPFDRRVFLHTKQAAYRSLVIAGRIPKGSIADGLYWDTGDPYFYARIQPDAEMDWLIVGGEDHKTGQDVEEGARFDALRRWTSGFCPEFSNVEYAWSGQIIEPVDGLAFIGKESGRENVYVVSGDSGNGLTHGTLSGLLIAGLIKEGHHTWQSLYDPSRKRLNGTWLEENANVAAQYRDWLQSGDATSAARIAPGDGAVVRHGLHRFALYREPGGALKAYSARCPHLGCCVRWNGTEKSWDCPCHGSRFAADDGHVINGPAAKGLEAVNTVEVESAAAEVVGSG</sequence>
<dbReference type="InterPro" id="IPR005805">
    <property type="entry name" value="Rieske_Fe-S_prot_C"/>
</dbReference>
<dbReference type="PROSITE" id="PS51296">
    <property type="entry name" value="RIESKE"/>
    <property type="match status" value="1"/>
</dbReference>
<organism evidence="8 9">
    <name type="scientific">Tahibacter amnicola</name>
    <dbReference type="NCBI Taxonomy" id="2976241"/>
    <lineage>
        <taxon>Bacteria</taxon>
        <taxon>Pseudomonadati</taxon>
        <taxon>Pseudomonadota</taxon>
        <taxon>Gammaproteobacteria</taxon>
        <taxon>Lysobacterales</taxon>
        <taxon>Rhodanobacteraceae</taxon>
        <taxon>Tahibacter</taxon>
    </lineage>
</organism>
<evidence type="ECO:0000256" key="3">
    <source>
        <dbReference type="ARBA" id="ARBA00023002"/>
    </source>
</evidence>
<protein>
    <submittedName>
        <fullName evidence="8">FAD-dependent oxidoreductase</fullName>
    </submittedName>
</protein>
<evidence type="ECO:0000256" key="2">
    <source>
        <dbReference type="ARBA" id="ARBA00022723"/>
    </source>
</evidence>
<keyword evidence="5" id="KW-0411">Iron-sulfur</keyword>
<feature type="domain" description="Rieske" evidence="7">
    <location>
        <begin position="415"/>
        <end position="510"/>
    </location>
</feature>
<dbReference type="InterPro" id="IPR036922">
    <property type="entry name" value="Rieske_2Fe-2S_sf"/>
</dbReference>
<dbReference type="Gene3D" id="3.30.9.10">
    <property type="entry name" value="D-Amino Acid Oxidase, subunit A, domain 2"/>
    <property type="match status" value="1"/>
</dbReference>
<evidence type="ECO:0000256" key="6">
    <source>
        <dbReference type="ARBA" id="ARBA00023157"/>
    </source>
</evidence>
<dbReference type="InterPro" id="IPR036188">
    <property type="entry name" value="FAD/NAD-bd_sf"/>
</dbReference>
<keyword evidence="4" id="KW-0408">Iron</keyword>
<evidence type="ECO:0000313" key="9">
    <source>
        <dbReference type="Proteomes" id="UP001064632"/>
    </source>
</evidence>
<keyword evidence="3" id="KW-0560">Oxidoreductase</keyword>
<keyword evidence="6" id="KW-1015">Disulfide bond</keyword>
<dbReference type="Gene3D" id="2.102.10.10">
    <property type="entry name" value="Rieske [2Fe-2S] iron-sulphur domain"/>
    <property type="match status" value="1"/>
</dbReference>
<evidence type="ECO:0000259" key="7">
    <source>
        <dbReference type="PROSITE" id="PS51296"/>
    </source>
</evidence>
<dbReference type="PRINTS" id="PR00162">
    <property type="entry name" value="RIESKE"/>
</dbReference>
<evidence type="ECO:0000256" key="1">
    <source>
        <dbReference type="ARBA" id="ARBA00022714"/>
    </source>
</evidence>
<keyword evidence="9" id="KW-1185">Reference proteome</keyword>
<keyword evidence="1" id="KW-0001">2Fe-2S</keyword>
<evidence type="ECO:0000256" key="5">
    <source>
        <dbReference type="ARBA" id="ARBA00023014"/>
    </source>
</evidence>
<gene>
    <name evidence="8" type="ORF">N4264_17255</name>
</gene>
<dbReference type="Pfam" id="PF00355">
    <property type="entry name" value="Rieske"/>
    <property type="match status" value="1"/>
</dbReference>
<evidence type="ECO:0000313" key="8">
    <source>
        <dbReference type="EMBL" id="UXI66487.1"/>
    </source>
</evidence>
<name>A0ABY6BAB6_9GAMM</name>
<dbReference type="Proteomes" id="UP001064632">
    <property type="component" value="Chromosome"/>
</dbReference>
<keyword evidence="2" id="KW-0479">Metal-binding</keyword>
<dbReference type="Pfam" id="PF01266">
    <property type="entry name" value="DAO"/>
    <property type="match status" value="1"/>
</dbReference>
<dbReference type="EMBL" id="CP104694">
    <property type="protein sequence ID" value="UXI66487.1"/>
    <property type="molecule type" value="Genomic_DNA"/>
</dbReference>
<reference evidence="8" key="1">
    <citation type="submission" date="2022-09" db="EMBL/GenBank/DDBJ databases">
        <title>Tahibacter sp. nov., isolated from a fresh water.</title>
        <authorList>
            <person name="Baek J.H."/>
            <person name="Lee J.K."/>
            <person name="Kim J.M."/>
            <person name="Jeon C.O."/>
        </authorList>
    </citation>
    <scope>NUCLEOTIDE SEQUENCE</scope>
    <source>
        <strain evidence="8">W38</strain>
    </source>
</reference>